<sequence length="374" mass="42574">MRKSLQSLKNNKINLLKKPPKITMRKIRRRWVKSPNQTRRRWLKSKTLQLKSKRLCRPTFHIENPLRFDLSDIIVGEDLFDDPSAAPQLRRLLQSQSTTTDSSTDLTYTNRFLLRDDPSDAIGLPGMVVLPQAFGIKVRVVKEITYLEACLENNTKSNLYMDQVEFEPTPQWGEILLKADDHYSKNGVLTSEIFKPPVLIKSSGGIHNYFYQLKSLDESAPMKIEGSNILGKLQITWRTNLGEPGRLQTQQILGNPITHKEVELKAIKVPSVIILEKPFTVYFSLTNLSGNNVGPFEVLLSVSDNQEEKAVMVNGLKRMALPQVVEAYKSLDFQLNLIAMELGIKKISGTTVFNTTENKTYDHLPDIEIFVNAY</sequence>
<dbReference type="Proteomes" id="UP001055811">
    <property type="component" value="Linkage Group LG05"/>
</dbReference>
<reference evidence="1 2" key="2">
    <citation type="journal article" date="2022" name="Mol. Ecol. Resour.">
        <title>The genomes of chicory, endive, great burdock and yacon provide insights into Asteraceae paleo-polyploidization history and plant inulin production.</title>
        <authorList>
            <person name="Fan W."/>
            <person name="Wang S."/>
            <person name="Wang H."/>
            <person name="Wang A."/>
            <person name="Jiang F."/>
            <person name="Liu H."/>
            <person name="Zhao H."/>
            <person name="Xu D."/>
            <person name="Zhang Y."/>
        </authorList>
    </citation>
    <scope>NUCLEOTIDE SEQUENCE [LARGE SCALE GENOMIC DNA]</scope>
    <source>
        <strain evidence="2">cv. Punajuju</strain>
        <tissue evidence="1">Leaves</tissue>
    </source>
</reference>
<gene>
    <name evidence="1" type="ORF">L2E82_31434</name>
</gene>
<keyword evidence="2" id="KW-1185">Reference proteome</keyword>
<evidence type="ECO:0000313" key="1">
    <source>
        <dbReference type="EMBL" id="KAI3740959.1"/>
    </source>
</evidence>
<dbReference type="EMBL" id="CM042013">
    <property type="protein sequence ID" value="KAI3740959.1"/>
    <property type="molecule type" value="Genomic_DNA"/>
</dbReference>
<accession>A0ACB9D315</accession>
<proteinExistence type="predicted"/>
<reference evidence="2" key="1">
    <citation type="journal article" date="2022" name="Mol. Ecol. Resour.">
        <title>The genomes of chicory, endive, great burdock and yacon provide insights into Asteraceae palaeo-polyploidization history and plant inulin production.</title>
        <authorList>
            <person name="Fan W."/>
            <person name="Wang S."/>
            <person name="Wang H."/>
            <person name="Wang A."/>
            <person name="Jiang F."/>
            <person name="Liu H."/>
            <person name="Zhao H."/>
            <person name="Xu D."/>
            <person name="Zhang Y."/>
        </authorList>
    </citation>
    <scope>NUCLEOTIDE SEQUENCE [LARGE SCALE GENOMIC DNA]</scope>
    <source>
        <strain evidence="2">cv. Punajuju</strain>
    </source>
</reference>
<comment type="caution">
    <text evidence="1">The sequence shown here is derived from an EMBL/GenBank/DDBJ whole genome shotgun (WGS) entry which is preliminary data.</text>
</comment>
<protein>
    <submittedName>
        <fullName evidence="1">Uncharacterized protein</fullName>
    </submittedName>
</protein>
<name>A0ACB9D315_CICIN</name>
<organism evidence="1 2">
    <name type="scientific">Cichorium intybus</name>
    <name type="common">Chicory</name>
    <dbReference type="NCBI Taxonomy" id="13427"/>
    <lineage>
        <taxon>Eukaryota</taxon>
        <taxon>Viridiplantae</taxon>
        <taxon>Streptophyta</taxon>
        <taxon>Embryophyta</taxon>
        <taxon>Tracheophyta</taxon>
        <taxon>Spermatophyta</taxon>
        <taxon>Magnoliopsida</taxon>
        <taxon>eudicotyledons</taxon>
        <taxon>Gunneridae</taxon>
        <taxon>Pentapetalae</taxon>
        <taxon>asterids</taxon>
        <taxon>campanulids</taxon>
        <taxon>Asterales</taxon>
        <taxon>Asteraceae</taxon>
        <taxon>Cichorioideae</taxon>
        <taxon>Cichorieae</taxon>
        <taxon>Cichoriinae</taxon>
        <taxon>Cichorium</taxon>
    </lineage>
</organism>
<evidence type="ECO:0000313" key="2">
    <source>
        <dbReference type="Proteomes" id="UP001055811"/>
    </source>
</evidence>